<dbReference type="RefSeq" id="WP_244458710.1">
    <property type="nucleotide sequence ID" value="NZ_AP025637.1"/>
</dbReference>
<dbReference type="Pfam" id="PF11964">
    <property type="entry name" value="SpoIIAA-like"/>
    <property type="match status" value="1"/>
</dbReference>
<dbReference type="Proteomes" id="UP000831327">
    <property type="component" value="Chromosome"/>
</dbReference>
<accession>A0ABM7Y0W4</accession>
<dbReference type="Gene3D" id="3.40.50.10600">
    <property type="entry name" value="SpoIIaa-like domains"/>
    <property type="match status" value="1"/>
</dbReference>
<dbReference type="InterPro" id="IPR038396">
    <property type="entry name" value="SpoIIAA-like_sf"/>
</dbReference>
<dbReference type="EMBL" id="AP025637">
    <property type="protein sequence ID" value="BDG71435.1"/>
    <property type="molecule type" value="Genomic_DNA"/>
</dbReference>
<evidence type="ECO:0000313" key="2">
    <source>
        <dbReference type="Proteomes" id="UP000831327"/>
    </source>
</evidence>
<evidence type="ECO:0008006" key="3">
    <source>
        <dbReference type="Google" id="ProtNLM"/>
    </source>
</evidence>
<name>A0ABM7Y0W4_9PROT</name>
<dbReference type="InterPro" id="IPR036513">
    <property type="entry name" value="STAS_dom_sf"/>
</dbReference>
<dbReference type="SUPFAM" id="SSF52091">
    <property type="entry name" value="SpoIIaa-like"/>
    <property type="match status" value="1"/>
</dbReference>
<organism evidence="1 2">
    <name type="scientific">Roseomonas fluvialis</name>
    <dbReference type="NCBI Taxonomy" id="1750527"/>
    <lineage>
        <taxon>Bacteria</taxon>
        <taxon>Pseudomonadati</taxon>
        <taxon>Pseudomonadota</taxon>
        <taxon>Alphaproteobacteria</taxon>
        <taxon>Acetobacterales</taxon>
        <taxon>Roseomonadaceae</taxon>
        <taxon>Roseomonas</taxon>
    </lineage>
</organism>
<sequence>MLVMELLRDRGVVVLEPDGPLAAEDFDRLAALVDPYIEEAGSLRGLLIDTRSFPGWDGLDGLFAHGRFVRGHAARVRRVAIVTDSDLAGMLARVAGAVLPPEIRRFASGELEQAFAWILAAETPA</sequence>
<gene>
    <name evidence="1" type="ORF">Rmf_13640</name>
</gene>
<reference evidence="1 2" key="1">
    <citation type="journal article" date="2016" name="Microbes Environ.">
        <title>Phylogenetically diverse aerobic anoxygenic phototrophic bacteria isolated from epilithic biofilms in Tama river, Japan.</title>
        <authorList>
            <person name="Hirose S."/>
            <person name="Matsuura K."/>
            <person name="Haruta S."/>
        </authorList>
    </citation>
    <scope>NUCLEOTIDE SEQUENCE [LARGE SCALE GENOMIC DNA]</scope>
    <source>
        <strain evidence="1 2">S08</strain>
    </source>
</reference>
<protein>
    <recommendedName>
        <fullName evidence="3">STAS/SEC14 domain-containing protein</fullName>
    </recommendedName>
</protein>
<keyword evidence="2" id="KW-1185">Reference proteome</keyword>
<proteinExistence type="predicted"/>
<evidence type="ECO:0000313" key="1">
    <source>
        <dbReference type="EMBL" id="BDG71435.1"/>
    </source>
</evidence>
<dbReference type="InterPro" id="IPR021866">
    <property type="entry name" value="SpoIIAA-like"/>
</dbReference>